<evidence type="ECO:0000256" key="3">
    <source>
        <dbReference type="ARBA" id="ARBA00022475"/>
    </source>
</evidence>
<keyword evidence="2" id="KW-0813">Transport</keyword>
<evidence type="ECO:0000256" key="5">
    <source>
        <dbReference type="ARBA" id="ARBA00022989"/>
    </source>
</evidence>
<feature type="transmembrane region" description="Helical" evidence="7">
    <location>
        <begin position="347"/>
        <end position="373"/>
    </location>
</feature>
<dbReference type="CDD" id="cd13134">
    <property type="entry name" value="MATE_like_8"/>
    <property type="match status" value="1"/>
</dbReference>
<keyword evidence="6 7" id="KW-0472">Membrane</keyword>
<dbReference type="PANTHER" id="PTHR42925">
    <property type="entry name" value="MULTIDRUG AND TOXIN EFFLUX PROTEIN MATE FAMILY"/>
    <property type="match status" value="1"/>
</dbReference>
<keyword evidence="3" id="KW-1003">Cell membrane</keyword>
<keyword evidence="9" id="KW-1185">Reference proteome</keyword>
<evidence type="ECO:0000256" key="1">
    <source>
        <dbReference type="ARBA" id="ARBA00004651"/>
    </source>
</evidence>
<feature type="transmembrane region" description="Helical" evidence="7">
    <location>
        <begin position="87"/>
        <end position="108"/>
    </location>
</feature>
<dbReference type="RefSeq" id="WP_386044913.1">
    <property type="nucleotide sequence ID" value="NZ_JBHUIO010000005.1"/>
</dbReference>
<dbReference type="InterPro" id="IPR048279">
    <property type="entry name" value="MdtK-like"/>
</dbReference>
<gene>
    <name evidence="8" type="ORF">ACFSOY_06390</name>
</gene>
<evidence type="ECO:0000256" key="6">
    <source>
        <dbReference type="ARBA" id="ARBA00023136"/>
    </source>
</evidence>
<dbReference type="EMBL" id="JBHUIO010000005">
    <property type="protein sequence ID" value="MFD2169620.1"/>
    <property type="molecule type" value="Genomic_DNA"/>
</dbReference>
<feature type="transmembrane region" description="Helical" evidence="7">
    <location>
        <begin position="160"/>
        <end position="180"/>
    </location>
</feature>
<dbReference type="InterPro" id="IPR047135">
    <property type="entry name" value="YsiQ"/>
</dbReference>
<accession>A0ABW4ZVI4</accession>
<dbReference type="NCBIfam" id="TIGR00797">
    <property type="entry name" value="matE"/>
    <property type="match status" value="1"/>
</dbReference>
<dbReference type="Pfam" id="PF01554">
    <property type="entry name" value="MatE"/>
    <property type="match status" value="2"/>
</dbReference>
<evidence type="ECO:0000256" key="7">
    <source>
        <dbReference type="SAM" id="Phobius"/>
    </source>
</evidence>
<feature type="transmembrane region" description="Helical" evidence="7">
    <location>
        <begin position="128"/>
        <end position="148"/>
    </location>
</feature>
<keyword evidence="4 7" id="KW-0812">Transmembrane</keyword>
<feature type="transmembrane region" description="Helical" evidence="7">
    <location>
        <begin position="279"/>
        <end position="297"/>
    </location>
</feature>
<feature type="transmembrane region" description="Helical" evidence="7">
    <location>
        <begin position="186"/>
        <end position="212"/>
    </location>
</feature>
<name>A0ABW4ZVI4_9BACL</name>
<comment type="subcellular location">
    <subcellularLocation>
        <location evidence="1">Cell membrane</location>
        <topology evidence="1">Multi-pass membrane protein</topology>
    </subcellularLocation>
</comment>
<feature type="transmembrane region" description="Helical" evidence="7">
    <location>
        <begin position="318"/>
        <end position="341"/>
    </location>
</feature>
<dbReference type="Proteomes" id="UP001597343">
    <property type="component" value="Unassembled WGS sequence"/>
</dbReference>
<evidence type="ECO:0000256" key="4">
    <source>
        <dbReference type="ARBA" id="ARBA00022692"/>
    </source>
</evidence>
<reference evidence="9" key="1">
    <citation type="journal article" date="2019" name="Int. J. Syst. Evol. Microbiol.">
        <title>The Global Catalogue of Microorganisms (GCM) 10K type strain sequencing project: providing services to taxonomists for standard genome sequencing and annotation.</title>
        <authorList>
            <consortium name="The Broad Institute Genomics Platform"/>
            <consortium name="The Broad Institute Genome Sequencing Center for Infectious Disease"/>
            <person name="Wu L."/>
            <person name="Ma J."/>
        </authorList>
    </citation>
    <scope>NUCLEOTIDE SEQUENCE [LARGE SCALE GENOMIC DNA]</scope>
    <source>
        <strain evidence="9">CGMCC 1.13574</strain>
    </source>
</reference>
<comment type="caution">
    <text evidence="8">The sequence shown here is derived from an EMBL/GenBank/DDBJ whole genome shotgun (WGS) entry which is preliminary data.</text>
</comment>
<dbReference type="PIRSF" id="PIRSF006603">
    <property type="entry name" value="DinF"/>
    <property type="match status" value="1"/>
</dbReference>
<protein>
    <submittedName>
        <fullName evidence="8">MATE family efflux transporter</fullName>
    </submittedName>
</protein>
<feature type="transmembrane region" description="Helical" evidence="7">
    <location>
        <begin position="254"/>
        <end position="273"/>
    </location>
</feature>
<proteinExistence type="predicted"/>
<evidence type="ECO:0000256" key="2">
    <source>
        <dbReference type="ARBA" id="ARBA00022448"/>
    </source>
</evidence>
<dbReference type="PANTHER" id="PTHR42925:SF1">
    <property type="entry name" value="VIRULENCE FACTOR MVIN"/>
    <property type="match status" value="1"/>
</dbReference>
<evidence type="ECO:0000313" key="8">
    <source>
        <dbReference type="EMBL" id="MFD2169620.1"/>
    </source>
</evidence>
<keyword evidence="5 7" id="KW-1133">Transmembrane helix</keyword>
<sequence>MSRTDRKLTLFALTWPIFIELGLRMLMGNADTLMLSRYSDDAVAAVGVANQLVMVVLVMFGFVAMGTGIVISQYLGAGERQKASEVAVVALGANFLFGLLLSVVLVVFGRSFLTWMGLPDELMAEALTFLRIVGGASVLQALMTAMSATVRSHGFARDAMYVTLGMNVLNVIGNYLLLFGPFGLPVLGVLGVSISTAVAQLVGAVVLFIILLKRMDGKLPFGCLIRFPRYAIANILKIGIPSAGEHLSYVSSQVMITFFITSIGVLALTTKVYTQNLMMFIYLFSMAIAQATQIVVGHRVGARDLDTAYQTCMRSLKIGMAVSFVMACLFSLFRAPLLGLFTDQQEIIAVGSTLVLMTILLEPGRALNLVIILSLRAAGDAKFPVYLGVLSMWGVAVPLAYLLGVHLGYGLVGVWTAFIVDEWLRGLMMLWRWRKKKWQGMSLISALKAEKGLAG</sequence>
<dbReference type="InterPro" id="IPR002528">
    <property type="entry name" value="MATE_fam"/>
</dbReference>
<organism evidence="8 9">
    <name type="scientific">Tumebacillus lipolyticus</name>
    <dbReference type="NCBI Taxonomy" id="1280370"/>
    <lineage>
        <taxon>Bacteria</taxon>
        <taxon>Bacillati</taxon>
        <taxon>Bacillota</taxon>
        <taxon>Bacilli</taxon>
        <taxon>Bacillales</taxon>
        <taxon>Alicyclobacillaceae</taxon>
        <taxon>Tumebacillus</taxon>
    </lineage>
</organism>
<evidence type="ECO:0000313" key="9">
    <source>
        <dbReference type="Proteomes" id="UP001597343"/>
    </source>
</evidence>
<feature type="transmembrane region" description="Helical" evidence="7">
    <location>
        <begin position="52"/>
        <end position="75"/>
    </location>
</feature>
<feature type="transmembrane region" description="Helical" evidence="7">
    <location>
        <begin position="409"/>
        <end position="431"/>
    </location>
</feature>
<feature type="transmembrane region" description="Helical" evidence="7">
    <location>
        <begin position="385"/>
        <end position="403"/>
    </location>
</feature>